<dbReference type="RefSeq" id="WP_155431804.1">
    <property type="nucleotide sequence ID" value="NZ_WNJO01000008.1"/>
</dbReference>
<protein>
    <recommendedName>
        <fullName evidence="4">Surface layer protein A domain-containing protein</fullName>
    </recommendedName>
</protein>
<reference evidence="2 3" key="1">
    <citation type="submission" date="2019-11" db="EMBL/GenBank/DDBJ databases">
        <title>Lactobacillus sp. nov. CRM56-3, isolated from fermented tea leaves.</title>
        <authorList>
            <person name="Phuengjayaem S."/>
            <person name="Tanasupawat S."/>
        </authorList>
    </citation>
    <scope>NUCLEOTIDE SEQUENCE [LARGE SCALE GENOMIC DNA]</scope>
    <source>
        <strain evidence="2 3">CRM56-3</strain>
    </source>
</reference>
<dbReference type="AlphaFoldDB" id="A0A7X3C272"/>
<accession>A0A7X3C272</accession>
<proteinExistence type="predicted"/>
<keyword evidence="1" id="KW-0732">Signal</keyword>
<evidence type="ECO:0000313" key="3">
    <source>
        <dbReference type="Proteomes" id="UP000466388"/>
    </source>
</evidence>
<dbReference type="Proteomes" id="UP000466388">
    <property type="component" value="Unassembled WGS sequence"/>
</dbReference>
<evidence type="ECO:0000256" key="1">
    <source>
        <dbReference type="SAM" id="SignalP"/>
    </source>
</evidence>
<evidence type="ECO:0008006" key="4">
    <source>
        <dbReference type="Google" id="ProtNLM"/>
    </source>
</evidence>
<keyword evidence="3" id="KW-1185">Reference proteome</keyword>
<comment type="caution">
    <text evidence="2">The sequence shown here is derived from an EMBL/GenBank/DDBJ whole genome shotgun (WGS) entry which is preliminary data.</text>
</comment>
<sequence length="187" mass="21606">MKIRTAIAATLIGLSLGAIGAGNTAQAKSWHYKTTSSNAFSTKKFNRAYMYRGRHDDFANLYSSARTASTENVAGFVYNFSDIYRNKTYYARKNTTYKGVYDFKYKGHVYYVNLKDVKFYRFNTWRSGKKLISFAKPNNASYVMLKKGSHFNKHLPWYWMYAGSKSNLANIYKLSTKGNWYKAGSKY</sequence>
<gene>
    <name evidence="2" type="ORF">GM612_07705</name>
</gene>
<name>A0A7X3C272_9LACO</name>
<evidence type="ECO:0000313" key="2">
    <source>
        <dbReference type="EMBL" id="MTV82530.1"/>
    </source>
</evidence>
<feature type="chain" id="PRO_5038712477" description="Surface layer protein A domain-containing protein" evidence="1">
    <location>
        <begin position="21"/>
        <end position="187"/>
    </location>
</feature>
<feature type="signal peptide" evidence="1">
    <location>
        <begin position="1"/>
        <end position="20"/>
    </location>
</feature>
<dbReference type="EMBL" id="WNJO01000008">
    <property type="protein sequence ID" value="MTV82530.1"/>
    <property type="molecule type" value="Genomic_DNA"/>
</dbReference>
<organism evidence="2 3">
    <name type="scientific">Secundilactobacillus folii</name>
    <dbReference type="NCBI Taxonomy" id="2678357"/>
    <lineage>
        <taxon>Bacteria</taxon>
        <taxon>Bacillati</taxon>
        <taxon>Bacillota</taxon>
        <taxon>Bacilli</taxon>
        <taxon>Lactobacillales</taxon>
        <taxon>Lactobacillaceae</taxon>
        <taxon>Secundilactobacillus</taxon>
    </lineage>
</organism>